<name>A0A517LTP5_9BACT</name>
<evidence type="ECO:0000256" key="2">
    <source>
        <dbReference type="ARBA" id="ARBA00022679"/>
    </source>
</evidence>
<keyword evidence="2 4" id="KW-0808">Transferase</keyword>
<dbReference type="OrthoDB" id="9804504at2"/>
<evidence type="ECO:0000313" key="5">
    <source>
        <dbReference type="Proteomes" id="UP000319557"/>
    </source>
</evidence>
<dbReference type="GO" id="GO:0008146">
    <property type="term" value="F:sulfotransferase activity"/>
    <property type="evidence" value="ECO:0007669"/>
    <property type="project" value="InterPro"/>
</dbReference>
<keyword evidence="5" id="KW-1185">Reference proteome</keyword>
<feature type="domain" description="Sulfotransferase" evidence="3">
    <location>
        <begin position="13"/>
        <end position="273"/>
    </location>
</feature>
<dbReference type="Pfam" id="PF00685">
    <property type="entry name" value="Sulfotransfer_1"/>
    <property type="match status" value="1"/>
</dbReference>
<proteinExistence type="inferred from homology"/>
<dbReference type="Gene3D" id="3.40.50.300">
    <property type="entry name" value="P-loop containing nucleotide triphosphate hydrolases"/>
    <property type="match status" value="1"/>
</dbReference>
<evidence type="ECO:0000256" key="1">
    <source>
        <dbReference type="ARBA" id="ARBA00005771"/>
    </source>
</evidence>
<organism evidence="4 5">
    <name type="scientific">Rosistilla ulvae</name>
    <dbReference type="NCBI Taxonomy" id="1930277"/>
    <lineage>
        <taxon>Bacteria</taxon>
        <taxon>Pseudomonadati</taxon>
        <taxon>Planctomycetota</taxon>
        <taxon>Planctomycetia</taxon>
        <taxon>Pirellulales</taxon>
        <taxon>Pirellulaceae</taxon>
        <taxon>Rosistilla</taxon>
    </lineage>
</organism>
<dbReference type="RefSeq" id="WP_145341510.1">
    <property type="nucleotide sequence ID" value="NZ_CP036261.1"/>
</dbReference>
<protein>
    <submittedName>
        <fullName evidence="4">Sulfotransferase domain protein</fullName>
    </submittedName>
</protein>
<sequence length="284" mass="33191">MLRFLKPKPPELFFIRGYAKSGTNWLCNLMNLHPQVRCCGEFHFPTLFRGLLGEQEDLTALLKKNEYRPILEDRLHQMIRDLVVDVCGPARLCGDRTPCPLRSLIIPDSKTLYITRDGRDAMVSWTYHSMNLDIEEWPEMKAKVKQVQADPNYFETHKNELLSCEQSVRAFAAQWNAVVCDDFDVMRAADRGEILLDYHWVRYEDLHRDTLARRDEIYRFLNLNPKQAQPLTAKTEAGFGNGKTNRPHHFYRRGCAGTWQEYFTDEQRNWFESEASEALQLVAA</sequence>
<dbReference type="KEGG" id="ruv:EC9_01580"/>
<dbReference type="InterPro" id="IPR027417">
    <property type="entry name" value="P-loop_NTPase"/>
</dbReference>
<evidence type="ECO:0000313" key="4">
    <source>
        <dbReference type="EMBL" id="QDS86000.1"/>
    </source>
</evidence>
<accession>A0A517LTP5</accession>
<evidence type="ECO:0000259" key="3">
    <source>
        <dbReference type="Pfam" id="PF00685"/>
    </source>
</evidence>
<gene>
    <name evidence="4" type="ORF">EC9_01580</name>
</gene>
<reference evidence="4 5" key="1">
    <citation type="submission" date="2019-02" db="EMBL/GenBank/DDBJ databases">
        <title>Deep-cultivation of Planctomycetes and their phenomic and genomic characterization uncovers novel biology.</title>
        <authorList>
            <person name="Wiegand S."/>
            <person name="Jogler M."/>
            <person name="Boedeker C."/>
            <person name="Pinto D."/>
            <person name="Vollmers J."/>
            <person name="Rivas-Marin E."/>
            <person name="Kohn T."/>
            <person name="Peeters S.H."/>
            <person name="Heuer A."/>
            <person name="Rast P."/>
            <person name="Oberbeckmann S."/>
            <person name="Bunk B."/>
            <person name="Jeske O."/>
            <person name="Meyerdierks A."/>
            <person name="Storesund J.E."/>
            <person name="Kallscheuer N."/>
            <person name="Luecker S."/>
            <person name="Lage O.M."/>
            <person name="Pohl T."/>
            <person name="Merkel B.J."/>
            <person name="Hornburger P."/>
            <person name="Mueller R.-W."/>
            <person name="Bruemmer F."/>
            <person name="Labrenz M."/>
            <person name="Spormann A.M."/>
            <person name="Op den Camp H."/>
            <person name="Overmann J."/>
            <person name="Amann R."/>
            <person name="Jetten M.S.M."/>
            <person name="Mascher T."/>
            <person name="Medema M.H."/>
            <person name="Devos D.P."/>
            <person name="Kaster A.-K."/>
            <person name="Ovreas L."/>
            <person name="Rohde M."/>
            <person name="Galperin M.Y."/>
            <person name="Jogler C."/>
        </authorList>
    </citation>
    <scope>NUCLEOTIDE SEQUENCE [LARGE SCALE GENOMIC DNA]</scope>
    <source>
        <strain evidence="4 5">EC9</strain>
    </source>
</reference>
<dbReference type="PANTHER" id="PTHR11783">
    <property type="entry name" value="SULFOTRANSFERASE SULT"/>
    <property type="match status" value="1"/>
</dbReference>
<dbReference type="Proteomes" id="UP000319557">
    <property type="component" value="Chromosome"/>
</dbReference>
<dbReference type="InterPro" id="IPR000863">
    <property type="entry name" value="Sulfotransferase_dom"/>
</dbReference>
<dbReference type="AlphaFoldDB" id="A0A517LTP5"/>
<dbReference type="EMBL" id="CP036261">
    <property type="protein sequence ID" value="QDS86000.1"/>
    <property type="molecule type" value="Genomic_DNA"/>
</dbReference>
<comment type="similarity">
    <text evidence="1">Belongs to the sulfotransferase 1 family.</text>
</comment>
<dbReference type="SUPFAM" id="SSF52540">
    <property type="entry name" value="P-loop containing nucleoside triphosphate hydrolases"/>
    <property type="match status" value="1"/>
</dbReference>